<dbReference type="EMBL" id="ATBP01000008">
    <property type="protein sequence ID" value="ETR74399.1"/>
    <property type="molecule type" value="Genomic_DNA"/>
</dbReference>
<reference evidence="3" key="1">
    <citation type="submission" date="2012-11" db="EMBL/GenBank/DDBJ databases">
        <authorList>
            <person name="Lucero-Rivera Y.E."/>
            <person name="Tovar-Ramirez D."/>
        </authorList>
    </citation>
    <scope>NUCLEOTIDE SEQUENCE [LARGE SCALE GENOMIC DNA]</scope>
    <source>
        <strain evidence="3">Araruama</strain>
    </source>
</reference>
<dbReference type="Pfam" id="PF00027">
    <property type="entry name" value="cNMP_binding"/>
    <property type="match status" value="1"/>
</dbReference>
<protein>
    <submittedName>
        <fullName evidence="2">Hemerythrin</fullName>
    </submittedName>
</protein>
<dbReference type="PROSITE" id="PS50042">
    <property type="entry name" value="CNMP_BINDING_3"/>
    <property type="match status" value="1"/>
</dbReference>
<name>A0A1V1PHM9_9BACT</name>
<dbReference type="InterPro" id="IPR018490">
    <property type="entry name" value="cNMP-bd_dom_sf"/>
</dbReference>
<dbReference type="Proteomes" id="UP000189670">
    <property type="component" value="Unassembled WGS sequence"/>
</dbReference>
<evidence type="ECO:0000259" key="1">
    <source>
        <dbReference type="PROSITE" id="PS50042"/>
    </source>
</evidence>
<feature type="domain" description="Cyclic nucleotide-binding" evidence="1">
    <location>
        <begin position="514"/>
        <end position="574"/>
    </location>
</feature>
<dbReference type="Gene3D" id="2.60.120.10">
    <property type="entry name" value="Jelly Rolls"/>
    <property type="match status" value="2"/>
</dbReference>
<dbReference type="Gene3D" id="3.60.15.10">
    <property type="entry name" value="Ribonuclease Z/Hydroxyacylglutathione hydrolase-like"/>
    <property type="match status" value="1"/>
</dbReference>
<organism evidence="2 3">
    <name type="scientific">Candidatus Magnetoglobus multicellularis str. Araruama</name>
    <dbReference type="NCBI Taxonomy" id="890399"/>
    <lineage>
        <taxon>Bacteria</taxon>
        <taxon>Pseudomonadati</taxon>
        <taxon>Thermodesulfobacteriota</taxon>
        <taxon>Desulfobacteria</taxon>
        <taxon>Desulfobacterales</taxon>
        <taxon>Desulfobacteraceae</taxon>
        <taxon>Candidatus Magnetoglobus</taxon>
    </lineage>
</organism>
<dbReference type="InterPro" id="IPR000595">
    <property type="entry name" value="cNMP-bd_dom"/>
</dbReference>
<sequence>MAAIEKIKIISGVYWIGIPDANLYVLCACPADSVKHMMRTGLIKTIEREGISFESGPNAILLSDVLVQNGHFSNLAEFPVLQMLYRQGMILPNHPNNTGIKPILIGIEEQINAHLAYIYRGNYGLISEDELIEAGLTKGEARDLMRLKLRFAFNKIRQTPELLDTLPVENDPVHIRNNVYVHRTGFNTYKFMYKGESATVDLNLAASEQYGPPFELGFHQIKREYFAVIHSGQGDGWDINRPSMASILMFQGNLYLIDAGPNLLHTLTALGISINEIEGVFHTHAHDDHFAGLTTLIRGDHRIKYYATRLVRASMAKKLQSLMTWDSDRLDQYFDVHTLEFNQWNNVEGLEVRPILSPHPVENSIFTFRAIWDGGYLTYSHFADLTSFDILKGMITSNPDENGISQEFFDTVHQEYLTRATLKKIDVGGGLIHGKAEDFKDDPSDKIILSHTAQSFSNKEKEIGSRAPFGMVDVLISTNQDHTMRYAFRYLHAYFPSAPIAELRILLNCRVISFNAGTILVKQNVSNPNIYLILTGTIEMIRSDKNVHQILYAGSLIGELSGYKEKPSKETYSACSYVWALEIPVNLYAEFVRRNNLYDDIDAMQKSIAFLQDTWLFGDMVTYPVQNNIAQNLTIRSFVEGEIIPDNGASMLILVVEGELVIRSGATHIETIHSGNFCREETILGEGDINFSVYAAKSSKVYFIPGKILLDIPVVMWKLLETQEKRQQYRSGI</sequence>
<evidence type="ECO:0000313" key="2">
    <source>
        <dbReference type="EMBL" id="ETR74399.1"/>
    </source>
</evidence>
<dbReference type="InterPro" id="IPR014710">
    <property type="entry name" value="RmlC-like_jellyroll"/>
</dbReference>
<accession>A0A1V1PHM9</accession>
<evidence type="ECO:0000313" key="3">
    <source>
        <dbReference type="Proteomes" id="UP000189670"/>
    </source>
</evidence>
<dbReference type="SUPFAM" id="SSF51206">
    <property type="entry name" value="cAMP-binding domain-like"/>
    <property type="match status" value="2"/>
</dbReference>
<dbReference type="InterPro" id="IPR036866">
    <property type="entry name" value="RibonucZ/Hydroxyglut_hydro"/>
</dbReference>
<dbReference type="SUPFAM" id="SSF56281">
    <property type="entry name" value="Metallo-hydrolase/oxidoreductase"/>
    <property type="match status" value="1"/>
</dbReference>
<gene>
    <name evidence="2" type="ORF">OMM_00227</name>
</gene>
<comment type="caution">
    <text evidence="2">The sequence shown here is derived from an EMBL/GenBank/DDBJ whole genome shotgun (WGS) entry which is preliminary data.</text>
</comment>
<dbReference type="AlphaFoldDB" id="A0A1V1PHM9"/>
<dbReference type="CDD" id="cd00038">
    <property type="entry name" value="CAP_ED"/>
    <property type="match status" value="1"/>
</dbReference>
<proteinExistence type="predicted"/>
<dbReference type="Pfam" id="PF23023">
    <property type="entry name" value="Anti-Pycsar_Apyc1"/>
    <property type="match status" value="1"/>
</dbReference>